<dbReference type="EMBL" id="JAINUG010000014">
    <property type="protein sequence ID" value="KAJ8413866.1"/>
    <property type="molecule type" value="Genomic_DNA"/>
</dbReference>
<name>A0AAD7T3V2_9TELE</name>
<dbReference type="Proteomes" id="UP001221898">
    <property type="component" value="Unassembled WGS sequence"/>
</dbReference>
<evidence type="ECO:0000313" key="2">
    <source>
        <dbReference type="Proteomes" id="UP001221898"/>
    </source>
</evidence>
<accession>A0AAD7T3V2</accession>
<reference evidence="1" key="1">
    <citation type="journal article" date="2023" name="Science">
        <title>Genome structures resolve the early diversification of teleost fishes.</title>
        <authorList>
            <person name="Parey E."/>
            <person name="Louis A."/>
            <person name="Montfort J."/>
            <person name="Bouchez O."/>
            <person name="Roques C."/>
            <person name="Iampietro C."/>
            <person name="Lluch J."/>
            <person name="Castinel A."/>
            <person name="Donnadieu C."/>
            <person name="Desvignes T."/>
            <person name="Floi Bucao C."/>
            <person name="Jouanno E."/>
            <person name="Wen M."/>
            <person name="Mejri S."/>
            <person name="Dirks R."/>
            <person name="Jansen H."/>
            <person name="Henkel C."/>
            <person name="Chen W.J."/>
            <person name="Zahm M."/>
            <person name="Cabau C."/>
            <person name="Klopp C."/>
            <person name="Thompson A.W."/>
            <person name="Robinson-Rechavi M."/>
            <person name="Braasch I."/>
            <person name="Lecointre G."/>
            <person name="Bobe J."/>
            <person name="Postlethwait J.H."/>
            <person name="Berthelot C."/>
            <person name="Roest Crollius H."/>
            <person name="Guiguen Y."/>
        </authorList>
    </citation>
    <scope>NUCLEOTIDE SEQUENCE</scope>
    <source>
        <strain evidence="1">NC1722</strain>
    </source>
</reference>
<gene>
    <name evidence="1" type="ORF">AAFF_G00064640</name>
</gene>
<protein>
    <submittedName>
        <fullName evidence="1">Uncharacterized protein</fullName>
    </submittedName>
</protein>
<proteinExistence type="predicted"/>
<keyword evidence="2" id="KW-1185">Reference proteome</keyword>
<evidence type="ECO:0000313" key="1">
    <source>
        <dbReference type="EMBL" id="KAJ8413866.1"/>
    </source>
</evidence>
<dbReference type="AlphaFoldDB" id="A0AAD7T3V2"/>
<comment type="caution">
    <text evidence="1">The sequence shown here is derived from an EMBL/GenBank/DDBJ whole genome shotgun (WGS) entry which is preliminary data.</text>
</comment>
<organism evidence="1 2">
    <name type="scientific">Aldrovandia affinis</name>
    <dbReference type="NCBI Taxonomy" id="143900"/>
    <lineage>
        <taxon>Eukaryota</taxon>
        <taxon>Metazoa</taxon>
        <taxon>Chordata</taxon>
        <taxon>Craniata</taxon>
        <taxon>Vertebrata</taxon>
        <taxon>Euteleostomi</taxon>
        <taxon>Actinopterygii</taxon>
        <taxon>Neopterygii</taxon>
        <taxon>Teleostei</taxon>
        <taxon>Notacanthiformes</taxon>
        <taxon>Halosauridae</taxon>
        <taxon>Aldrovandia</taxon>
    </lineage>
</organism>
<sequence>MQVTLNPEYLGVWSERPEMSHILRPCGAVATGAEKSVRVRTDALARRGGSVKTGGAFTHHALAPCGYVQKAGRTSSAGSPRETGIEHTRFTTLLRDEALLVTPWRKPRQ</sequence>